<evidence type="ECO:0000256" key="1">
    <source>
        <dbReference type="ARBA" id="ARBA00023012"/>
    </source>
</evidence>
<dbReference type="SUPFAM" id="SSF47226">
    <property type="entry name" value="Histidine-containing phosphotransfer domain, HPT domain"/>
    <property type="match status" value="1"/>
</dbReference>
<dbReference type="Proteomes" id="UP000265938">
    <property type="component" value="Unassembled WGS sequence"/>
</dbReference>
<dbReference type="AlphaFoldDB" id="A0A3A3EMX3"/>
<keyword evidence="1" id="KW-0902">Two-component regulatory system</keyword>
<evidence type="ECO:0000313" key="5">
    <source>
        <dbReference type="Proteomes" id="UP000265938"/>
    </source>
</evidence>
<organism evidence="4 5">
    <name type="scientific">Pseudoalteromonas gelatinilytica</name>
    <dbReference type="NCBI Taxonomy" id="1703256"/>
    <lineage>
        <taxon>Bacteria</taxon>
        <taxon>Pseudomonadati</taxon>
        <taxon>Pseudomonadota</taxon>
        <taxon>Gammaproteobacteria</taxon>
        <taxon>Alteromonadales</taxon>
        <taxon>Pseudoalteromonadaceae</taxon>
        <taxon>Pseudoalteromonas</taxon>
    </lineage>
</organism>
<dbReference type="InterPro" id="IPR008207">
    <property type="entry name" value="Sig_transdc_His_kin_Hpt_dom"/>
</dbReference>
<evidence type="ECO:0000256" key="2">
    <source>
        <dbReference type="PROSITE-ProRule" id="PRU00110"/>
    </source>
</evidence>
<reference evidence="4 5" key="1">
    <citation type="submission" date="2018-09" db="EMBL/GenBank/DDBJ databases">
        <title>Identification of marine bacteria producing industrial enzymes.</title>
        <authorList>
            <person name="Cheng T.H."/>
            <person name="Saidin J."/>
            <person name="Muhd D.D."/>
            <person name="Isa M.N.M."/>
            <person name="Bakar M.F.A."/>
            <person name="Ismail N."/>
        </authorList>
    </citation>
    <scope>NUCLEOTIDE SEQUENCE [LARGE SCALE GENOMIC DNA]</scope>
    <source>
        <strain evidence="4 5">MNAD 1.6</strain>
    </source>
</reference>
<proteinExistence type="predicted"/>
<feature type="domain" description="HPt" evidence="3">
    <location>
        <begin position="14"/>
        <end position="110"/>
    </location>
</feature>
<dbReference type="RefSeq" id="WP_119851642.1">
    <property type="nucleotide sequence ID" value="NZ_QYSE01000001.1"/>
</dbReference>
<dbReference type="Gene3D" id="1.20.120.160">
    <property type="entry name" value="HPT domain"/>
    <property type="match status" value="1"/>
</dbReference>
<dbReference type="GO" id="GO:0000160">
    <property type="term" value="P:phosphorelay signal transduction system"/>
    <property type="evidence" value="ECO:0007669"/>
    <property type="project" value="UniProtKB-KW"/>
</dbReference>
<feature type="modified residue" description="Phosphohistidine" evidence="2">
    <location>
        <position position="56"/>
    </location>
</feature>
<evidence type="ECO:0000259" key="3">
    <source>
        <dbReference type="PROSITE" id="PS50894"/>
    </source>
</evidence>
<gene>
    <name evidence="4" type="ORF">D4741_00365</name>
</gene>
<comment type="caution">
    <text evidence="4">The sequence shown here is derived from an EMBL/GenBank/DDBJ whole genome shotgun (WGS) entry which is preliminary data.</text>
</comment>
<accession>A0A3A3EMX3</accession>
<name>A0A3A3EMX3_9GAMM</name>
<dbReference type="PROSITE" id="PS50894">
    <property type="entry name" value="HPT"/>
    <property type="match status" value="1"/>
</dbReference>
<dbReference type="Pfam" id="PF01627">
    <property type="entry name" value="Hpt"/>
    <property type="match status" value="1"/>
</dbReference>
<sequence length="114" mass="12119">MTTITIDESALEGMESLLGDQFADTLTFCCSEFQRLGGEVLANLGSDNEAAARHAHSLKSNAAQFGAMSLSALAQEIELTLNQGDVATAQEKSQTLDEQVSGSVEKLQVWLAGR</sequence>
<dbReference type="InterPro" id="IPR036641">
    <property type="entry name" value="HPT_dom_sf"/>
</dbReference>
<dbReference type="EMBL" id="QYSE01000001">
    <property type="protein sequence ID" value="RJF36567.1"/>
    <property type="molecule type" value="Genomic_DNA"/>
</dbReference>
<keyword evidence="2" id="KW-0597">Phosphoprotein</keyword>
<evidence type="ECO:0000313" key="4">
    <source>
        <dbReference type="EMBL" id="RJF36567.1"/>
    </source>
</evidence>
<protein>
    <submittedName>
        <fullName evidence="4">Hpt domain-containing protein</fullName>
    </submittedName>
</protein>
<dbReference type="GO" id="GO:0004672">
    <property type="term" value="F:protein kinase activity"/>
    <property type="evidence" value="ECO:0007669"/>
    <property type="project" value="UniProtKB-ARBA"/>
</dbReference>